<dbReference type="Pfam" id="PF00899">
    <property type="entry name" value="ThiF"/>
    <property type="match status" value="1"/>
</dbReference>
<dbReference type="AlphaFoldDB" id="A0A1E4TB78"/>
<dbReference type="GO" id="GO:0045116">
    <property type="term" value="P:protein neddylation"/>
    <property type="evidence" value="ECO:0007669"/>
    <property type="project" value="UniProtKB-UniRule"/>
</dbReference>
<organism evidence="6 7">
    <name type="scientific">Tortispora caseinolytica NRRL Y-17796</name>
    <dbReference type="NCBI Taxonomy" id="767744"/>
    <lineage>
        <taxon>Eukaryota</taxon>
        <taxon>Fungi</taxon>
        <taxon>Dikarya</taxon>
        <taxon>Ascomycota</taxon>
        <taxon>Saccharomycotina</taxon>
        <taxon>Trigonopsidomycetes</taxon>
        <taxon>Trigonopsidales</taxon>
        <taxon>Trigonopsidaceae</taxon>
        <taxon>Tortispora</taxon>
    </lineage>
</organism>
<evidence type="ECO:0000259" key="5">
    <source>
        <dbReference type="Pfam" id="PF00899"/>
    </source>
</evidence>
<comment type="similarity">
    <text evidence="2 4">Belongs to the ubiquitin-activating E1 family. ULA1 subfamily.</text>
</comment>
<evidence type="ECO:0000256" key="1">
    <source>
        <dbReference type="ARBA" id="ARBA00005032"/>
    </source>
</evidence>
<dbReference type="EMBL" id="KV453843">
    <property type="protein sequence ID" value="ODV88991.1"/>
    <property type="molecule type" value="Genomic_DNA"/>
</dbReference>
<dbReference type="PANTHER" id="PTHR10953:SF29">
    <property type="entry name" value="NEDD8-ACTIVATING ENZYME E1 REGULATORY SUBUNIT"/>
    <property type="match status" value="1"/>
</dbReference>
<dbReference type="InterPro" id="IPR035985">
    <property type="entry name" value="Ubiquitin-activating_enz"/>
</dbReference>
<proteinExistence type="inferred from homology"/>
<dbReference type="OrthoDB" id="1708823at2759"/>
<sequence length="463" mass="51376">MASQRYDRQLRLWQESGQENLINARILCLGSNTLASETLKSLVLAGIGHVTIVDDVIADESNSSTNFFVNSSSYGQRRAKIISELLKQLNPSVDIVYEIKSPNNYNMHYNWSLVISCVQPNQDLVRSAFGCCPFIQLISKGFYSSVYISIKEHTVVETHQSSTPDLRLDKPWPELLAYIRSIDLKALDPMDHAHVPYVVLLIIFLDQYKAASLNDPSSDQKSRFKNLIRASAPSTVVDTENYEQASHYSYLAFAPTEIPSAVESILSESATMPISSLTPKFWILAKALSVFADKHGVLPLSGVLPDMKADSQQYIALQNIYKAKADQDIAEFKIILNSVLEDISSGSPPSITPTEIESFCKNARFLTVLRQESPTDFTKPPDTFNNDAERIFWTLIDPSPGLGDNDPEMSKLLQVTASPEQHNVSAFAAGVASQEATKILTRHYIPHIGALVYDGVHGTLYTP</sequence>
<name>A0A1E4TB78_9ASCO</name>
<feature type="domain" description="THIF-type NAD/FAD binding fold" evidence="5">
    <location>
        <begin position="6"/>
        <end position="116"/>
    </location>
</feature>
<keyword evidence="3 4" id="KW-0833">Ubl conjugation pathway</keyword>
<evidence type="ECO:0000313" key="7">
    <source>
        <dbReference type="Proteomes" id="UP000095023"/>
    </source>
</evidence>
<dbReference type="Proteomes" id="UP000095023">
    <property type="component" value="Unassembled WGS sequence"/>
</dbReference>
<dbReference type="InterPro" id="IPR030667">
    <property type="entry name" value="APP-BP1"/>
</dbReference>
<dbReference type="PIRSF" id="PIRSF039099">
    <property type="entry name" value="APP-BP1"/>
    <property type="match status" value="1"/>
</dbReference>
<dbReference type="InterPro" id="IPR000594">
    <property type="entry name" value="ThiF_NAD_FAD-bd"/>
</dbReference>
<dbReference type="PANTHER" id="PTHR10953">
    <property type="entry name" value="UBIQUITIN-ACTIVATING ENZYME E1"/>
    <property type="match status" value="1"/>
</dbReference>
<dbReference type="InterPro" id="IPR045886">
    <property type="entry name" value="ThiF/MoeB/HesA"/>
</dbReference>
<dbReference type="Gene3D" id="3.40.50.720">
    <property type="entry name" value="NAD(P)-binding Rossmann-like Domain"/>
    <property type="match status" value="1"/>
</dbReference>
<evidence type="ECO:0000256" key="3">
    <source>
        <dbReference type="ARBA" id="ARBA00022786"/>
    </source>
</evidence>
<comment type="function">
    <text evidence="4">Regulatory subunit of the dimeric UBA3-ULA1 E1 enzyme.</text>
</comment>
<evidence type="ECO:0000256" key="2">
    <source>
        <dbReference type="ARBA" id="ARBA00006868"/>
    </source>
</evidence>
<evidence type="ECO:0000256" key="4">
    <source>
        <dbReference type="PIRNR" id="PIRNR039099"/>
    </source>
</evidence>
<reference evidence="7" key="1">
    <citation type="submission" date="2016-02" db="EMBL/GenBank/DDBJ databases">
        <title>Comparative genomics of biotechnologically important yeasts.</title>
        <authorList>
            <consortium name="DOE Joint Genome Institute"/>
            <person name="Riley R."/>
            <person name="Haridas S."/>
            <person name="Wolfe K.H."/>
            <person name="Lopes M.R."/>
            <person name="Hittinger C.T."/>
            <person name="Goker M."/>
            <person name="Salamov A."/>
            <person name="Wisecaver J."/>
            <person name="Long T.M."/>
            <person name="Aerts A.L."/>
            <person name="Barry K."/>
            <person name="Choi C."/>
            <person name="Clum A."/>
            <person name="Coughlan A.Y."/>
            <person name="Deshpande S."/>
            <person name="Douglass A.P."/>
            <person name="Hanson S.J."/>
            <person name="Klenk H.-P."/>
            <person name="Labutti K."/>
            <person name="Lapidus A."/>
            <person name="Lindquist E."/>
            <person name="Lipzen A."/>
            <person name="Meier-Kolthoff J.P."/>
            <person name="Ohm R.A."/>
            <person name="Otillar R.P."/>
            <person name="Pangilinan J."/>
            <person name="Peng Y."/>
            <person name="Rokas A."/>
            <person name="Rosa C.A."/>
            <person name="Scheuner C."/>
            <person name="Sibirny A.A."/>
            <person name="Slot J.C."/>
            <person name="Stielow J.B."/>
            <person name="Sun H."/>
            <person name="Kurtzman C.P."/>
            <person name="Blackwell M."/>
            <person name="Jeffries T.W."/>
            <person name="Grigoriev I.V."/>
        </authorList>
    </citation>
    <scope>NUCLEOTIDE SEQUENCE [LARGE SCALE GENOMIC DNA]</scope>
    <source>
        <strain evidence="7">NRRL Y-17796</strain>
    </source>
</reference>
<protein>
    <recommendedName>
        <fullName evidence="4">NEDD8-activating enzyme E1 regulatory subunit</fullName>
    </recommendedName>
</protein>
<accession>A0A1E4TB78</accession>
<dbReference type="SUPFAM" id="SSF69572">
    <property type="entry name" value="Activating enzymes of the ubiquitin-like proteins"/>
    <property type="match status" value="1"/>
</dbReference>
<dbReference type="UniPathway" id="UPA00885"/>
<gene>
    <name evidence="6" type="ORF">CANCADRAFT_3631</name>
</gene>
<dbReference type="GO" id="GO:0019781">
    <property type="term" value="F:NEDD8 activating enzyme activity"/>
    <property type="evidence" value="ECO:0007669"/>
    <property type="project" value="UniProtKB-UniRule"/>
</dbReference>
<dbReference type="Gene3D" id="3.40.50.12550">
    <property type="entry name" value="Ubiquitin-activating enzyme E1, inactive adenylation domain, subdomain 2"/>
    <property type="match status" value="1"/>
</dbReference>
<evidence type="ECO:0000313" key="6">
    <source>
        <dbReference type="EMBL" id="ODV88991.1"/>
    </source>
</evidence>
<keyword evidence="7" id="KW-1185">Reference proteome</keyword>
<comment type="pathway">
    <text evidence="1 4">Protein modification; protein neddylation.</text>
</comment>
<dbReference type="GO" id="GO:0005737">
    <property type="term" value="C:cytoplasm"/>
    <property type="evidence" value="ECO:0007669"/>
    <property type="project" value="TreeGrafter"/>
</dbReference>